<organism evidence="1 2">
    <name type="scientific">Pseudomonas syringae pv. maculicola</name>
    <dbReference type="NCBI Taxonomy" id="59511"/>
    <lineage>
        <taxon>Bacteria</taxon>
        <taxon>Pseudomonadati</taxon>
        <taxon>Pseudomonadota</taxon>
        <taxon>Gammaproteobacteria</taxon>
        <taxon>Pseudomonadales</taxon>
        <taxon>Pseudomonadaceae</taxon>
        <taxon>Pseudomonas</taxon>
    </lineage>
</organism>
<gene>
    <name evidence="1" type="ORF">APX70_01807</name>
</gene>
<accession>A0A3M3A1J8</accession>
<sequence>MRQLTAENATHRLSCVHCCKWTRYYYMPCHVIKNMPDGRVKVLVFGERNWKGREHISRIRYVEAYKVEVKP</sequence>
<comment type="caution">
    <text evidence="1">The sequence shown here is derived from an EMBL/GenBank/DDBJ whole genome shotgun (WGS) entry which is preliminary data.</text>
</comment>
<evidence type="ECO:0000313" key="1">
    <source>
        <dbReference type="EMBL" id="RML94361.1"/>
    </source>
</evidence>
<dbReference type="AlphaFoldDB" id="A0A3M3A1J8"/>
<dbReference type="Proteomes" id="UP000282378">
    <property type="component" value="Unassembled WGS sequence"/>
</dbReference>
<proteinExistence type="predicted"/>
<protein>
    <submittedName>
        <fullName evidence="1">Uncharacterized protein</fullName>
    </submittedName>
</protein>
<evidence type="ECO:0000313" key="2">
    <source>
        <dbReference type="Proteomes" id="UP000282378"/>
    </source>
</evidence>
<reference evidence="1 2" key="1">
    <citation type="submission" date="2018-08" db="EMBL/GenBank/DDBJ databases">
        <title>Recombination of ecologically and evolutionarily significant loci maintains genetic cohesion in the Pseudomonas syringae species complex.</title>
        <authorList>
            <person name="Dillon M."/>
            <person name="Thakur S."/>
            <person name="Almeida R.N.D."/>
            <person name="Weir B.S."/>
            <person name="Guttman D.S."/>
        </authorList>
    </citation>
    <scope>NUCLEOTIDE SEQUENCE [LARGE SCALE GENOMIC DNA]</scope>
    <source>
        <strain evidence="1 2">88_10</strain>
    </source>
</reference>
<dbReference type="EMBL" id="RBNL01001001">
    <property type="protein sequence ID" value="RML94361.1"/>
    <property type="molecule type" value="Genomic_DNA"/>
</dbReference>
<name>A0A3M3A1J8_PSEYM</name>